<keyword evidence="4" id="KW-1133">Transmembrane helix</keyword>
<evidence type="ECO:0000259" key="5">
    <source>
        <dbReference type="PROSITE" id="PS50835"/>
    </source>
</evidence>
<dbReference type="EMBL" id="JAUYZG010000019">
    <property type="protein sequence ID" value="KAK2878889.1"/>
    <property type="molecule type" value="Genomic_DNA"/>
</dbReference>
<comment type="subcellular location">
    <subcellularLocation>
        <location evidence="1">Membrane</location>
    </subcellularLocation>
</comment>
<dbReference type="GO" id="GO:0005102">
    <property type="term" value="F:signaling receptor binding"/>
    <property type="evidence" value="ECO:0007669"/>
    <property type="project" value="TreeGrafter"/>
</dbReference>
<dbReference type="SMART" id="SM00409">
    <property type="entry name" value="IG"/>
    <property type="match status" value="3"/>
</dbReference>
<keyword evidence="7" id="KW-1185">Reference proteome</keyword>
<dbReference type="PROSITE" id="PS50835">
    <property type="entry name" value="IG_LIKE"/>
    <property type="match status" value="1"/>
</dbReference>
<reference evidence="6" key="1">
    <citation type="submission" date="2023-08" db="EMBL/GenBank/DDBJ databases">
        <title>Chromosome-level Genome Assembly of mud carp (Cirrhinus molitorella).</title>
        <authorList>
            <person name="Liu H."/>
        </authorList>
    </citation>
    <scope>NUCLEOTIDE SEQUENCE</scope>
    <source>
        <strain evidence="6">Prfri</strain>
        <tissue evidence="6">Muscle</tissue>
    </source>
</reference>
<dbReference type="InterPro" id="IPR007110">
    <property type="entry name" value="Ig-like_dom"/>
</dbReference>
<evidence type="ECO:0000313" key="7">
    <source>
        <dbReference type="Proteomes" id="UP001187343"/>
    </source>
</evidence>
<gene>
    <name evidence="6" type="ORF">Q8A67_019680</name>
</gene>
<evidence type="ECO:0000256" key="1">
    <source>
        <dbReference type="ARBA" id="ARBA00004370"/>
    </source>
</evidence>
<evidence type="ECO:0000256" key="3">
    <source>
        <dbReference type="ARBA" id="ARBA00023319"/>
    </source>
</evidence>
<keyword evidence="3" id="KW-0393">Immunoglobulin domain</keyword>
<dbReference type="GO" id="GO:0050852">
    <property type="term" value="P:T cell receptor signaling pathway"/>
    <property type="evidence" value="ECO:0007669"/>
    <property type="project" value="TreeGrafter"/>
</dbReference>
<sequence length="343" mass="39133">MGKVIFCYLLTVAGLKHKYKYFSLLISVGLVVVLAHQGNIQLGSSVTLPCQDSHHKNIQSDLLDIQWWTGEHMVTRFKLGRIIQGCRYINRTYLSAEGLRNGDFSLSITHTEYRDSGRYRCVLTKEGEEVTLGEVDLESLELKVLCLLSQDRRLFCLVLAMLIGQAQRLHLFSGRDGLRWCLSGNMALCLIVHGDISLIFNDTLPDDDGYYVCFFKKNGDIRPSTIINLTITEQMSRVNRTSGSQLQLPVPNESRVTLSFLPDGGNYTVSVCELDRRHLTCVRHYHNRTLLQDNTLILRNLTSADSGTFFVREKGTRRTRNVVVLQIFIDGMFKNEWQYLDSL</sequence>
<organism evidence="6 7">
    <name type="scientific">Cirrhinus molitorella</name>
    <name type="common">mud carp</name>
    <dbReference type="NCBI Taxonomy" id="172907"/>
    <lineage>
        <taxon>Eukaryota</taxon>
        <taxon>Metazoa</taxon>
        <taxon>Chordata</taxon>
        <taxon>Craniata</taxon>
        <taxon>Vertebrata</taxon>
        <taxon>Euteleostomi</taxon>
        <taxon>Actinopterygii</taxon>
        <taxon>Neopterygii</taxon>
        <taxon>Teleostei</taxon>
        <taxon>Ostariophysi</taxon>
        <taxon>Cypriniformes</taxon>
        <taxon>Cyprinidae</taxon>
        <taxon>Labeoninae</taxon>
        <taxon>Labeonini</taxon>
        <taxon>Cirrhinus</taxon>
    </lineage>
</organism>
<dbReference type="InterPro" id="IPR036179">
    <property type="entry name" value="Ig-like_dom_sf"/>
</dbReference>
<keyword evidence="2 4" id="KW-0472">Membrane</keyword>
<dbReference type="Gene3D" id="2.60.40.10">
    <property type="entry name" value="Immunoglobulins"/>
    <property type="match status" value="1"/>
</dbReference>
<feature type="transmembrane region" description="Helical" evidence="4">
    <location>
        <begin position="21"/>
        <end position="40"/>
    </location>
</feature>
<dbReference type="Pfam" id="PF07686">
    <property type="entry name" value="V-set"/>
    <property type="match status" value="1"/>
</dbReference>
<dbReference type="InterPro" id="IPR003599">
    <property type="entry name" value="Ig_sub"/>
</dbReference>
<proteinExistence type="predicted"/>
<dbReference type="PANTHER" id="PTHR24100">
    <property type="entry name" value="BUTYROPHILIN"/>
    <property type="match status" value="1"/>
</dbReference>
<evidence type="ECO:0000313" key="6">
    <source>
        <dbReference type="EMBL" id="KAK2878889.1"/>
    </source>
</evidence>
<dbReference type="InterPro" id="IPR013106">
    <property type="entry name" value="Ig_V-set"/>
</dbReference>
<evidence type="ECO:0000256" key="4">
    <source>
        <dbReference type="SAM" id="Phobius"/>
    </source>
</evidence>
<dbReference type="SUPFAM" id="SSF48726">
    <property type="entry name" value="Immunoglobulin"/>
    <property type="match status" value="1"/>
</dbReference>
<accession>A0AA88TDW5</accession>
<protein>
    <recommendedName>
        <fullName evidence="5">Ig-like domain-containing protein</fullName>
    </recommendedName>
</protein>
<comment type="caution">
    <text evidence="6">The sequence shown here is derived from an EMBL/GenBank/DDBJ whole genome shotgun (WGS) entry which is preliminary data.</text>
</comment>
<dbReference type="GO" id="GO:0009897">
    <property type="term" value="C:external side of plasma membrane"/>
    <property type="evidence" value="ECO:0007669"/>
    <property type="project" value="TreeGrafter"/>
</dbReference>
<dbReference type="Proteomes" id="UP001187343">
    <property type="component" value="Unassembled WGS sequence"/>
</dbReference>
<dbReference type="AlphaFoldDB" id="A0AA88TDW5"/>
<dbReference type="InterPro" id="IPR050504">
    <property type="entry name" value="IgSF_BTN/MOG"/>
</dbReference>
<name>A0AA88TDW5_9TELE</name>
<evidence type="ECO:0000256" key="2">
    <source>
        <dbReference type="ARBA" id="ARBA00023136"/>
    </source>
</evidence>
<feature type="domain" description="Ig-like" evidence="5">
    <location>
        <begin position="43"/>
        <end position="131"/>
    </location>
</feature>
<dbReference type="GO" id="GO:0001817">
    <property type="term" value="P:regulation of cytokine production"/>
    <property type="evidence" value="ECO:0007669"/>
    <property type="project" value="TreeGrafter"/>
</dbReference>
<dbReference type="InterPro" id="IPR013783">
    <property type="entry name" value="Ig-like_fold"/>
</dbReference>
<keyword evidence="4" id="KW-0812">Transmembrane</keyword>
<dbReference type="PANTHER" id="PTHR24100:SF151">
    <property type="entry name" value="ICOS LIGAND"/>
    <property type="match status" value="1"/>
</dbReference>